<protein>
    <recommendedName>
        <fullName evidence="3">PAS domain-containing protein</fullName>
    </recommendedName>
</protein>
<dbReference type="NCBIfam" id="TIGR00229">
    <property type="entry name" value="sensory_box"/>
    <property type="match status" value="1"/>
</dbReference>
<feature type="transmembrane region" description="Helical" evidence="2">
    <location>
        <begin position="230"/>
        <end position="251"/>
    </location>
</feature>
<dbReference type="PROSITE" id="PS50112">
    <property type="entry name" value="PAS"/>
    <property type="match status" value="1"/>
</dbReference>
<dbReference type="Pfam" id="PF13426">
    <property type="entry name" value="PAS_9"/>
    <property type="match status" value="1"/>
</dbReference>
<accession>A0A2S7WX67</accession>
<feature type="transmembrane region" description="Helical" evidence="2">
    <location>
        <begin position="21"/>
        <end position="43"/>
    </location>
</feature>
<feature type="transmembrane region" description="Helical" evidence="2">
    <location>
        <begin position="187"/>
        <end position="210"/>
    </location>
</feature>
<dbReference type="Gene3D" id="3.30.450.20">
    <property type="entry name" value="PAS domain"/>
    <property type="match status" value="1"/>
</dbReference>
<dbReference type="OrthoDB" id="905895at2"/>
<dbReference type="InterPro" id="IPR035965">
    <property type="entry name" value="PAS-like_dom_sf"/>
</dbReference>
<feature type="coiled-coil region" evidence="1">
    <location>
        <begin position="279"/>
        <end position="313"/>
    </location>
</feature>
<evidence type="ECO:0000256" key="1">
    <source>
        <dbReference type="SAM" id="Coils"/>
    </source>
</evidence>
<gene>
    <name evidence="4" type="ORF">BTO16_06195</name>
</gene>
<keyword evidence="2" id="KW-0812">Transmembrane</keyword>
<keyword evidence="2" id="KW-0472">Membrane</keyword>
<keyword evidence="1" id="KW-0175">Coiled coil</keyword>
<feature type="transmembrane region" description="Helical" evidence="2">
    <location>
        <begin position="257"/>
        <end position="279"/>
    </location>
</feature>
<keyword evidence="2" id="KW-1133">Transmembrane helix</keyword>
<organism evidence="4 5">
    <name type="scientific">Polaribacter glomeratus</name>
    <dbReference type="NCBI Taxonomy" id="102"/>
    <lineage>
        <taxon>Bacteria</taxon>
        <taxon>Pseudomonadati</taxon>
        <taxon>Bacteroidota</taxon>
        <taxon>Flavobacteriia</taxon>
        <taxon>Flavobacteriales</taxon>
        <taxon>Flavobacteriaceae</taxon>
    </lineage>
</organism>
<feature type="transmembrane region" description="Helical" evidence="2">
    <location>
        <begin position="49"/>
        <end position="75"/>
    </location>
</feature>
<evidence type="ECO:0000256" key="2">
    <source>
        <dbReference type="SAM" id="Phobius"/>
    </source>
</evidence>
<feature type="domain" description="PAS" evidence="3">
    <location>
        <begin position="322"/>
        <end position="351"/>
    </location>
</feature>
<evidence type="ECO:0000313" key="5">
    <source>
        <dbReference type="Proteomes" id="UP000239068"/>
    </source>
</evidence>
<comment type="caution">
    <text evidence="4">The sequence shown here is derived from an EMBL/GenBank/DDBJ whole genome shotgun (WGS) entry which is preliminary data.</text>
</comment>
<feature type="transmembrane region" description="Helical" evidence="2">
    <location>
        <begin position="87"/>
        <end position="110"/>
    </location>
</feature>
<reference evidence="4 5" key="1">
    <citation type="submission" date="2016-12" db="EMBL/GenBank/DDBJ databases">
        <title>Trade-off between light-utilization and light-protection in marine flavobacteria.</title>
        <authorList>
            <person name="Kumagai Y."/>
            <person name="Yoshizawa S."/>
            <person name="Kogure K."/>
            <person name="Iwasaki W."/>
        </authorList>
    </citation>
    <scope>NUCLEOTIDE SEQUENCE [LARGE SCALE GENOMIC DNA]</scope>
    <source>
        <strain evidence="4 5">ATCC 43844</strain>
    </source>
</reference>
<dbReference type="EMBL" id="MSCM01000001">
    <property type="protein sequence ID" value="PQJ82189.1"/>
    <property type="molecule type" value="Genomic_DNA"/>
</dbReference>
<feature type="transmembrane region" description="Helical" evidence="2">
    <location>
        <begin position="160"/>
        <end position="181"/>
    </location>
</feature>
<dbReference type="InterPro" id="IPR000014">
    <property type="entry name" value="PAS"/>
</dbReference>
<sequence length="425" mass="48390">MKYLPKKLSSANIFTLFPNKFLANFIITVSTLLSLSVIFLWYIESEKALTLLTGTATMKFNTALVFLFAGVNLFIINKKKPVLNSIYNTLSFLIILIGLLTLVEYTNFSYFEIDNYFIKDVFSETNPGRMSPATAICSVLLGVGFLGSKSKNMVFLRFSQNTALVVFIISLTALIAYILIIPTENKIYIFKTMSLQTAILFFGISLDLILKRKISLFHKLFSSRYLGSEIFKRTLPLIIIFPVVIANLLLLGISENWISIDFSILLFTVIMIPLGLLYISRIAMKLNNTEKNRHRLENNLVQQNKKLKSYEQALNKTAIFSITDINGNMMYANNSFCEISNFSKEELIGNSHPYLNARYQENNLFKKIWNTINSGEIWKGEIKNKSKKGKVYTVNTTIIPVKDANGTIKEFIEINNSLVYNAEKN</sequence>
<dbReference type="RefSeq" id="WP_105020760.1">
    <property type="nucleotide sequence ID" value="NZ_MSCM01000001.1"/>
</dbReference>
<dbReference type="Proteomes" id="UP000239068">
    <property type="component" value="Unassembled WGS sequence"/>
</dbReference>
<dbReference type="AlphaFoldDB" id="A0A2S7WX67"/>
<proteinExistence type="predicted"/>
<feature type="transmembrane region" description="Helical" evidence="2">
    <location>
        <begin position="130"/>
        <end position="148"/>
    </location>
</feature>
<name>A0A2S7WX67_9FLAO</name>
<dbReference type="CDD" id="cd00130">
    <property type="entry name" value="PAS"/>
    <property type="match status" value="1"/>
</dbReference>
<keyword evidence="5" id="KW-1185">Reference proteome</keyword>
<dbReference type="SUPFAM" id="SSF55785">
    <property type="entry name" value="PYP-like sensor domain (PAS domain)"/>
    <property type="match status" value="1"/>
</dbReference>
<evidence type="ECO:0000313" key="4">
    <source>
        <dbReference type="EMBL" id="PQJ82189.1"/>
    </source>
</evidence>
<evidence type="ECO:0000259" key="3">
    <source>
        <dbReference type="PROSITE" id="PS50112"/>
    </source>
</evidence>